<gene>
    <name evidence="2" type="ORF">A2113_02165</name>
</gene>
<name>A0A1G1W4Z6_9BACT</name>
<accession>A0A1G1W4Z6</accession>
<feature type="transmembrane region" description="Helical" evidence="1">
    <location>
        <begin position="89"/>
        <end position="112"/>
    </location>
</feature>
<evidence type="ECO:0000256" key="1">
    <source>
        <dbReference type="SAM" id="Phobius"/>
    </source>
</evidence>
<comment type="caution">
    <text evidence="2">The sequence shown here is derived from an EMBL/GenBank/DDBJ whole genome shotgun (WGS) entry which is preliminary data.</text>
</comment>
<feature type="transmembrane region" description="Helical" evidence="1">
    <location>
        <begin position="23"/>
        <end position="56"/>
    </location>
</feature>
<dbReference type="Proteomes" id="UP000176299">
    <property type="component" value="Unassembled WGS sequence"/>
</dbReference>
<keyword evidence="1" id="KW-1133">Transmembrane helix</keyword>
<keyword evidence="1" id="KW-0472">Membrane</keyword>
<organism evidence="2 3">
    <name type="scientific">Candidatus Woykebacteria bacterium GWA1_44_8</name>
    <dbReference type="NCBI Taxonomy" id="1802591"/>
    <lineage>
        <taxon>Bacteria</taxon>
        <taxon>Candidatus Woykeibacteriota</taxon>
    </lineage>
</organism>
<reference evidence="2 3" key="1">
    <citation type="journal article" date="2016" name="Nat. Commun.">
        <title>Thousands of microbial genomes shed light on interconnected biogeochemical processes in an aquifer system.</title>
        <authorList>
            <person name="Anantharaman K."/>
            <person name="Brown C.T."/>
            <person name="Hug L.A."/>
            <person name="Sharon I."/>
            <person name="Castelle C.J."/>
            <person name="Probst A.J."/>
            <person name="Thomas B.C."/>
            <person name="Singh A."/>
            <person name="Wilkins M.J."/>
            <person name="Karaoz U."/>
            <person name="Brodie E.L."/>
            <person name="Williams K.H."/>
            <person name="Hubbard S.S."/>
            <person name="Banfield J.F."/>
        </authorList>
    </citation>
    <scope>NUCLEOTIDE SEQUENCE [LARGE SCALE GENOMIC DNA]</scope>
</reference>
<proteinExistence type="predicted"/>
<keyword evidence="1" id="KW-0812">Transmembrane</keyword>
<sequence>MEKNFKNFLLTPDFYTFSVFPRIVVILPLAIFSILIAFFDILFGVIFVIGFIVWLFVTYKKWKGESLIFNRPESSALFKNIETTPLTKFLFVVLAFLVLVLVIGFLAIFYFACLDNPENCRQYLPFLYNLIY</sequence>
<dbReference type="AlphaFoldDB" id="A0A1G1W4Z6"/>
<evidence type="ECO:0000313" key="3">
    <source>
        <dbReference type="Proteomes" id="UP000176299"/>
    </source>
</evidence>
<dbReference type="STRING" id="1802591.A2113_02165"/>
<dbReference type="EMBL" id="MHCN01000001">
    <property type="protein sequence ID" value="OGY22674.1"/>
    <property type="molecule type" value="Genomic_DNA"/>
</dbReference>
<evidence type="ECO:0000313" key="2">
    <source>
        <dbReference type="EMBL" id="OGY22674.1"/>
    </source>
</evidence>
<protein>
    <submittedName>
        <fullName evidence="2">Uncharacterized protein</fullName>
    </submittedName>
</protein>